<evidence type="ECO:0000256" key="2">
    <source>
        <dbReference type="ARBA" id="ARBA00022670"/>
    </source>
</evidence>
<proteinExistence type="inferred from homology"/>
<feature type="domain" description="Peptidase S1" evidence="8">
    <location>
        <begin position="32"/>
        <end position="241"/>
    </location>
</feature>
<dbReference type="PANTHER" id="PTHR24276:SF98">
    <property type="entry name" value="FI18310P1-RELATED"/>
    <property type="match status" value="1"/>
</dbReference>
<evidence type="ECO:0000313" key="10">
    <source>
        <dbReference type="Proteomes" id="UP000801428"/>
    </source>
</evidence>
<evidence type="ECO:0000256" key="6">
    <source>
        <dbReference type="RuleBase" id="RU363034"/>
    </source>
</evidence>
<keyword evidence="10" id="KW-1185">Reference proteome</keyword>
<organism evidence="9 10">
    <name type="scientific">Curvularia kusanoi</name>
    <name type="common">Cochliobolus kusanoi</name>
    <dbReference type="NCBI Taxonomy" id="90978"/>
    <lineage>
        <taxon>Eukaryota</taxon>
        <taxon>Fungi</taxon>
        <taxon>Dikarya</taxon>
        <taxon>Ascomycota</taxon>
        <taxon>Pezizomycotina</taxon>
        <taxon>Dothideomycetes</taxon>
        <taxon>Pleosporomycetidae</taxon>
        <taxon>Pleosporales</taxon>
        <taxon>Pleosporineae</taxon>
        <taxon>Pleosporaceae</taxon>
        <taxon>Curvularia</taxon>
    </lineage>
</organism>
<dbReference type="OrthoDB" id="6380398at2759"/>
<protein>
    <recommendedName>
        <fullName evidence="8">Peptidase S1 domain-containing protein</fullName>
    </recommendedName>
</protein>
<feature type="signal peptide" evidence="7">
    <location>
        <begin position="1"/>
        <end position="18"/>
    </location>
</feature>
<dbReference type="PANTHER" id="PTHR24276">
    <property type="entry name" value="POLYSERASE-RELATED"/>
    <property type="match status" value="1"/>
</dbReference>
<dbReference type="PROSITE" id="PS50240">
    <property type="entry name" value="TRYPSIN_DOM"/>
    <property type="match status" value="1"/>
</dbReference>
<evidence type="ECO:0000313" key="9">
    <source>
        <dbReference type="EMBL" id="KAF3006058.1"/>
    </source>
</evidence>
<gene>
    <name evidence="9" type="ORF">E8E13_010918</name>
</gene>
<dbReference type="Proteomes" id="UP000801428">
    <property type="component" value="Unassembled WGS sequence"/>
</dbReference>
<dbReference type="GO" id="GO:0006508">
    <property type="term" value="P:proteolysis"/>
    <property type="evidence" value="ECO:0007669"/>
    <property type="project" value="UniProtKB-KW"/>
</dbReference>
<reference evidence="9" key="1">
    <citation type="submission" date="2019-04" db="EMBL/GenBank/DDBJ databases">
        <title>Sequencing of skin fungus with MAO and IRED activity.</title>
        <authorList>
            <person name="Marsaioli A.J."/>
            <person name="Bonatto J.M.C."/>
            <person name="Reis Junior O."/>
        </authorList>
    </citation>
    <scope>NUCLEOTIDE SEQUENCE</scope>
    <source>
        <strain evidence="9">30M1</strain>
    </source>
</reference>
<keyword evidence="7" id="KW-0732">Signal</keyword>
<dbReference type="AlphaFoldDB" id="A0A9P4TIQ9"/>
<dbReference type="PROSITE" id="PS00135">
    <property type="entry name" value="TRYPSIN_SER"/>
    <property type="match status" value="1"/>
</dbReference>
<dbReference type="InterPro" id="IPR050430">
    <property type="entry name" value="Peptidase_S1"/>
</dbReference>
<dbReference type="InterPro" id="IPR043504">
    <property type="entry name" value="Peptidase_S1_PA_chymotrypsin"/>
</dbReference>
<evidence type="ECO:0000256" key="7">
    <source>
        <dbReference type="SAM" id="SignalP"/>
    </source>
</evidence>
<keyword evidence="2 6" id="KW-0645">Protease</keyword>
<dbReference type="Pfam" id="PF00089">
    <property type="entry name" value="Trypsin"/>
    <property type="match status" value="1"/>
</dbReference>
<dbReference type="InterPro" id="IPR009003">
    <property type="entry name" value="Peptidase_S1_PA"/>
</dbReference>
<evidence type="ECO:0000256" key="1">
    <source>
        <dbReference type="ARBA" id="ARBA00007664"/>
    </source>
</evidence>
<dbReference type="SUPFAM" id="SSF50494">
    <property type="entry name" value="Trypsin-like serine proteases"/>
    <property type="match status" value="1"/>
</dbReference>
<feature type="chain" id="PRO_5040225198" description="Peptidase S1 domain-containing protein" evidence="7">
    <location>
        <begin position="19"/>
        <end position="241"/>
    </location>
</feature>
<dbReference type="Gene3D" id="2.40.10.10">
    <property type="entry name" value="Trypsin-like serine proteases"/>
    <property type="match status" value="2"/>
</dbReference>
<comment type="similarity">
    <text evidence="1">Belongs to the peptidase S1 family.</text>
</comment>
<dbReference type="InterPro" id="IPR033116">
    <property type="entry name" value="TRYPSIN_SER"/>
</dbReference>
<dbReference type="FunFam" id="2.40.10.10:FF:000073">
    <property type="entry name" value="Trypsin alpha"/>
    <property type="match status" value="1"/>
</dbReference>
<dbReference type="InterPro" id="IPR001314">
    <property type="entry name" value="Peptidase_S1A"/>
</dbReference>
<evidence type="ECO:0000256" key="5">
    <source>
        <dbReference type="ARBA" id="ARBA00023157"/>
    </source>
</evidence>
<evidence type="ECO:0000256" key="4">
    <source>
        <dbReference type="ARBA" id="ARBA00022825"/>
    </source>
</evidence>
<dbReference type="PROSITE" id="PS00134">
    <property type="entry name" value="TRYPSIN_HIS"/>
    <property type="match status" value="1"/>
</dbReference>
<dbReference type="CDD" id="cd00190">
    <property type="entry name" value="Tryp_SPc"/>
    <property type="match status" value="1"/>
</dbReference>
<evidence type="ECO:0000259" key="8">
    <source>
        <dbReference type="PROSITE" id="PS50240"/>
    </source>
</evidence>
<dbReference type="GO" id="GO:0004252">
    <property type="term" value="F:serine-type endopeptidase activity"/>
    <property type="evidence" value="ECO:0007669"/>
    <property type="project" value="InterPro"/>
</dbReference>
<comment type="caution">
    <text evidence="9">The sequence shown here is derived from an EMBL/GenBank/DDBJ whole genome shotgun (WGS) entry which is preliminary data.</text>
</comment>
<accession>A0A9P4TIQ9</accession>
<name>A0A9P4TIQ9_CURKU</name>
<dbReference type="EMBL" id="SWKU01000006">
    <property type="protein sequence ID" value="KAF3006058.1"/>
    <property type="molecule type" value="Genomic_DNA"/>
</dbReference>
<keyword evidence="5" id="KW-1015">Disulfide bond</keyword>
<dbReference type="PRINTS" id="PR00722">
    <property type="entry name" value="CHYMOTRYPSIN"/>
</dbReference>
<dbReference type="SMART" id="SM00020">
    <property type="entry name" value="Tryp_SPc"/>
    <property type="match status" value="1"/>
</dbReference>
<keyword evidence="3 6" id="KW-0378">Hydrolase</keyword>
<dbReference type="InterPro" id="IPR001254">
    <property type="entry name" value="Trypsin_dom"/>
</dbReference>
<keyword evidence="4 6" id="KW-0720">Serine protease</keyword>
<sequence length="241" mass="24588">MTTKSIVLGLAALSVVSGTPVPQWDDTNSPSIVGGVPASAGDFPFIVSFQKNGGHFCGGSLLNGNTVLTAAHCVDGQSLSGLGVRAGTLNRNSGGVTSQVSAIYMHPNYNRNTFDSDVAILKLRTSISQSSTIRYATLAASGSDPAANSAATVAGWGNTQNSAESSTTLRKVDVPIIARSTCAANYQRDSPPKTVTSNMVCAGYQEGGKDSCQGDSGGPIVNSSGTLIGAITLASQKRTIK</sequence>
<dbReference type="InterPro" id="IPR018114">
    <property type="entry name" value="TRYPSIN_HIS"/>
</dbReference>
<evidence type="ECO:0000256" key="3">
    <source>
        <dbReference type="ARBA" id="ARBA00022801"/>
    </source>
</evidence>